<dbReference type="SUPFAM" id="SSF52833">
    <property type="entry name" value="Thioredoxin-like"/>
    <property type="match status" value="1"/>
</dbReference>
<dbReference type="InterPro" id="IPR041921">
    <property type="entry name" value="NuoE_N"/>
</dbReference>
<dbReference type="PANTHER" id="PTHR10371:SF3">
    <property type="entry name" value="NADH DEHYDROGENASE [UBIQUINONE] FLAVOPROTEIN 2, MITOCHONDRIAL"/>
    <property type="match status" value="1"/>
</dbReference>
<dbReference type="AlphaFoldDB" id="A0AAV7K6G7"/>
<dbReference type="GO" id="GO:0008137">
    <property type="term" value="F:NADH dehydrogenase (ubiquinone) activity"/>
    <property type="evidence" value="ECO:0007669"/>
    <property type="project" value="UniProtKB-ARBA"/>
</dbReference>
<evidence type="ECO:0000256" key="7">
    <source>
        <dbReference type="ARBA" id="ARBA00023027"/>
    </source>
</evidence>
<evidence type="ECO:0000256" key="5">
    <source>
        <dbReference type="ARBA" id="ARBA00023004"/>
    </source>
</evidence>
<dbReference type="GO" id="GO:0051537">
    <property type="term" value="F:2 iron, 2 sulfur cluster binding"/>
    <property type="evidence" value="ECO:0007669"/>
    <property type="project" value="UniProtKB-KW"/>
</dbReference>
<dbReference type="GO" id="GO:0006120">
    <property type="term" value="P:mitochondrial electron transport, NADH to ubiquinone"/>
    <property type="evidence" value="ECO:0007669"/>
    <property type="project" value="UniProtKB-ARBA"/>
</dbReference>
<dbReference type="NCBIfam" id="NF005725">
    <property type="entry name" value="PRK07539.1-5"/>
    <property type="match status" value="1"/>
</dbReference>
<dbReference type="GO" id="GO:0098796">
    <property type="term" value="C:membrane protein complex"/>
    <property type="evidence" value="ECO:0007669"/>
    <property type="project" value="UniProtKB-ARBA"/>
</dbReference>
<dbReference type="PROSITE" id="PS01099">
    <property type="entry name" value="COMPLEX1_24K"/>
    <property type="match status" value="1"/>
</dbReference>
<dbReference type="Proteomes" id="UP001165289">
    <property type="component" value="Unassembled WGS sequence"/>
</dbReference>
<dbReference type="EMBL" id="JAKMXF010000133">
    <property type="protein sequence ID" value="KAI6656856.1"/>
    <property type="molecule type" value="Genomic_DNA"/>
</dbReference>
<evidence type="ECO:0000256" key="9">
    <source>
        <dbReference type="PIRSR" id="PIRSR000216-1"/>
    </source>
</evidence>
<evidence type="ECO:0000256" key="1">
    <source>
        <dbReference type="ARBA" id="ARBA00010643"/>
    </source>
</evidence>
<feature type="binding site" evidence="9">
    <location>
        <position position="145"/>
    </location>
    <ligand>
        <name>[2Fe-2S] cluster</name>
        <dbReference type="ChEBI" id="CHEBI:190135"/>
    </ligand>
</feature>
<evidence type="ECO:0000313" key="12">
    <source>
        <dbReference type="Proteomes" id="UP001165289"/>
    </source>
</evidence>
<dbReference type="NCBIfam" id="TIGR01958">
    <property type="entry name" value="nuoE_fam"/>
    <property type="match status" value="1"/>
</dbReference>
<dbReference type="InterPro" id="IPR002023">
    <property type="entry name" value="NuoE-like"/>
</dbReference>
<evidence type="ECO:0000256" key="3">
    <source>
        <dbReference type="ARBA" id="ARBA00022723"/>
    </source>
</evidence>
<dbReference type="FunFam" id="3.40.30.10:FF:000022">
    <property type="entry name" value="NADH dehydrogenase flavoprotein 2, mitochondrial"/>
    <property type="match status" value="1"/>
</dbReference>
<organism evidence="11 12">
    <name type="scientific">Oopsacas minuta</name>
    <dbReference type="NCBI Taxonomy" id="111878"/>
    <lineage>
        <taxon>Eukaryota</taxon>
        <taxon>Metazoa</taxon>
        <taxon>Porifera</taxon>
        <taxon>Hexactinellida</taxon>
        <taxon>Hexasterophora</taxon>
        <taxon>Lyssacinosida</taxon>
        <taxon>Leucopsacidae</taxon>
        <taxon>Oopsacas</taxon>
    </lineage>
</organism>
<comment type="caution">
    <text evidence="11">The sequence shown here is derived from an EMBL/GenBank/DDBJ whole genome shotgun (WGS) entry which is preliminary data.</text>
</comment>
<dbReference type="Gene3D" id="3.40.30.10">
    <property type="entry name" value="Glutaredoxin"/>
    <property type="match status" value="1"/>
</dbReference>
<dbReference type="InterPro" id="IPR036249">
    <property type="entry name" value="Thioredoxin-like_sf"/>
</dbReference>
<keyword evidence="7" id="KW-0520">NAD</keyword>
<evidence type="ECO:0000256" key="4">
    <source>
        <dbReference type="ARBA" id="ARBA00022967"/>
    </source>
</evidence>
<accession>A0AAV7K6G7</accession>
<feature type="region of interest" description="Disordered" evidence="10">
    <location>
        <begin position="217"/>
        <end position="254"/>
    </location>
</feature>
<keyword evidence="6 9" id="KW-0411">Iron-sulfur</keyword>
<comment type="similarity">
    <text evidence="1">Belongs to the complex I 24 kDa subunit family.</text>
</comment>
<dbReference type="CDD" id="cd03064">
    <property type="entry name" value="TRX_Fd_NuoE"/>
    <property type="match status" value="1"/>
</dbReference>
<comment type="cofactor">
    <cofactor evidence="8">
        <name>[2Fe-2S] cluster</name>
        <dbReference type="ChEBI" id="CHEBI:190135"/>
    </cofactor>
</comment>
<gene>
    <name evidence="11" type="ORF">LOD99_16159</name>
</gene>
<dbReference type="GO" id="GO:0046872">
    <property type="term" value="F:metal ion binding"/>
    <property type="evidence" value="ECO:0007669"/>
    <property type="project" value="UniProtKB-KW"/>
</dbReference>
<evidence type="ECO:0000256" key="2">
    <source>
        <dbReference type="ARBA" id="ARBA00022714"/>
    </source>
</evidence>
<dbReference type="GO" id="GO:0005743">
    <property type="term" value="C:mitochondrial inner membrane"/>
    <property type="evidence" value="ECO:0007669"/>
    <property type="project" value="UniProtKB-ARBA"/>
</dbReference>
<evidence type="ECO:0000313" key="11">
    <source>
        <dbReference type="EMBL" id="KAI6656856.1"/>
    </source>
</evidence>
<name>A0AAV7K6G7_9METZ</name>
<dbReference type="FunFam" id="1.10.10.1590:FF:000001">
    <property type="entry name" value="NADH-quinone oxidoreductase subunit E"/>
    <property type="match status" value="1"/>
</dbReference>
<dbReference type="Pfam" id="PF01257">
    <property type="entry name" value="2Fe-2S_thioredx"/>
    <property type="match status" value="1"/>
</dbReference>
<dbReference type="Gene3D" id="1.10.10.1590">
    <property type="entry name" value="NADH-quinone oxidoreductase subunit E"/>
    <property type="match status" value="1"/>
</dbReference>
<keyword evidence="4" id="KW-1278">Translocase</keyword>
<reference evidence="11 12" key="1">
    <citation type="journal article" date="2023" name="BMC Biol.">
        <title>The compact genome of the sponge Oopsacas minuta (Hexactinellida) is lacking key metazoan core genes.</title>
        <authorList>
            <person name="Santini S."/>
            <person name="Schenkelaars Q."/>
            <person name="Jourda C."/>
            <person name="Duchesne M."/>
            <person name="Belahbib H."/>
            <person name="Rocher C."/>
            <person name="Selva M."/>
            <person name="Riesgo A."/>
            <person name="Vervoort M."/>
            <person name="Leys S.P."/>
            <person name="Kodjabachian L."/>
            <person name="Le Bivic A."/>
            <person name="Borchiellini C."/>
            <person name="Claverie J.M."/>
            <person name="Renard E."/>
        </authorList>
    </citation>
    <scope>NUCLEOTIDE SEQUENCE [LARGE SCALE GENOMIC DNA]</scope>
    <source>
        <strain evidence="11">SPO-2</strain>
    </source>
</reference>
<dbReference type="InterPro" id="IPR042128">
    <property type="entry name" value="NuoE_dom"/>
</dbReference>
<feature type="binding site" evidence="9">
    <location>
        <position position="185"/>
    </location>
    <ligand>
        <name>[2Fe-2S] cluster</name>
        <dbReference type="ChEBI" id="CHEBI:190135"/>
    </ligand>
</feature>
<feature type="binding site" evidence="9">
    <location>
        <position position="140"/>
    </location>
    <ligand>
        <name>[2Fe-2S] cluster</name>
        <dbReference type="ChEBI" id="CHEBI:190135"/>
    </ligand>
</feature>
<dbReference type="PIRSF" id="PIRSF000216">
    <property type="entry name" value="NADH_DH_24kDa"/>
    <property type="match status" value="1"/>
</dbReference>
<dbReference type="GO" id="GO:0003954">
    <property type="term" value="F:NADH dehydrogenase activity"/>
    <property type="evidence" value="ECO:0007669"/>
    <property type="project" value="TreeGrafter"/>
</dbReference>
<protein>
    <submittedName>
        <fullName evidence="11">NADH dehydrogenase</fullName>
    </submittedName>
</protein>
<keyword evidence="5 9" id="KW-0408">Iron</keyword>
<dbReference type="GO" id="GO:1902494">
    <property type="term" value="C:catalytic complex"/>
    <property type="evidence" value="ECO:0007669"/>
    <property type="project" value="UniProtKB-ARBA"/>
</dbReference>
<proteinExistence type="inferred from homology"/>
<feature type="binding site" evidence="9">
    <location>
        <position position="181"/>
    </location>
    <ligand>
        <name>[2Fe-2S] cluster</name>
        <dbReference type="ChEBI" id="CHEBI:190135"/>
    </ligand>
</feature>
<sequence>MTYRLSSLTYTLKLLRSSYRVFPPHNTAQLINTSSALRSHGGLVVHRDTNENNPDTPFEFTPQNLRRIDTILKNYPDGHKSAAIIPILDIAQRQHGWLPLSAMHKSADLLGLAKMRVYEVATFYTMFFRKPVGKYHIQVCTTTPCMLRDSDSIVECIKKKLNIKMGETTKDGMFSLAEVECLAACVNAPMVQIGDNYYEDLTVADMEEIIDTLAKGEAPKAGPRNGRFAAEPVSGLTTLTEPPKGPGFQVRSDL</sequence>
<dbReference type="PANTHER" id="PTHR10371">
    <property type="entry name" value="NADH DEHYDROGENASE UBIQUINONE FLAVOPROTEIN 2, MITOCHONDRIAL"/>
    <property type="match status" value="1"/>
</dbReference>
<dbReference type="NCBIfam" id="NF005722">
    <property type="entry name" value="PRK07539.1-2"/>
    <property type="match status" value="1"/>
</dbReference>
<evidence type="ECO:0000256" key="6">
    <source>
        <dbReference type="ARBA" id="ARBA00023014"/>
    </source>
</evidence>
<keyword evidence="2 9" id="KW-0001">2Fe-2S</keyword>
<comment type="cofactor">
    <cofactor evidence="9">
        <name>[2Fe-2S] cluster</name>
        <dbReference type="ChEBI" id="CHEBI:190135"/>
    </cofactor>
    <text evidence="9">Binds 1 [2Fe-2S] cluster.</text>
</comment>
<evidence type="ECO:0000256" key="10">
    <source>
        <dbReference type="SAM" id="MobiDB-lite"/>
    </source>
</evidence>
<evidence type="ECO:0000256" key="8">
    <source>
        <dbReference type="ARBA" id="ARBA00034078"/>
    </source>
</evidence>
<keyword evidence="12" id="KW-1185">Reference proteome</keyword>
<keyword evidence="3 9" id="KW-0479">Metal-binding</keyword>